<dbReference type="PANTHER" id="PTHR38471">
    <property type="entry name" value="FOUR HELIX BUNDLE PROTEIN"/>
    <property type="match status" value="1"/>
</dbReference>
<gene>
    <name evidence="1" type="ORF">A3B21_02380</name>
</gene>
<protein>
    <recommendedName>
        <fullName evidence="3">Four helix bundle protein</fullName>
    </recommendedName>
</protein>
<dbReference type="Proteomes" id="UP000176897">
    <property type="component" value="Unassembled WGS sequence"/>
</dbReference>
<dbReference type="InterPro" id="IPR036583">
    <property type="entry name" value="23S_rRNA_IVS_sf"/>
</dbReference>
<evidence type="ECO:0008006" key="3">
    <source>
        <dbReference type="Google" id="ProtNLM"/>
    </source>
</evidence>
<accession>A0A1F7UPM6</accession>
<proteinExistence type="predicted"/>
<organism evidence="1 2">
    <name type="scientific">Candidatus Uhrbacteria bacterium RIFCSPLOWO2_01_FULL_47_24</name>
    <dbReference type="NCBI Taxonomy" id="1802401"/>
    <lineage>
        <taxon>Bacteria</taxon>
        <taxon>Candidatus Uhriibacteriota</taxon>
    </lineage>
</organism>
<dbReference type="PANTHER" id="PTHR38471:SF2">
    <property type="entry name" value="FOUR HELIX BUNDLE PROTEIN"/>
    <property type="match status" value="1"/>
</dbReference>
<dbReference type="SUPFAM" id="SSF158446">
    <property type="entry name" value="IVS-encoded protein-like"/>
    <property type="match status" value="1"/>
</dbReference>
<reference evidence="1 2" key="1">
    <citation type="journal article" date="2016" name="Nat. Commun.">
        <title>Thousands of microbial genomes shed light on interconnected biogeochemical processes in an aquifer system.</title>
        <authorList>
            <person name="Anantharaman K."/>
            <person name="Brown C.T."/>
            <person name="Hug L.A."/>
            <person name="Sharon I."/>
            <person name="Castelle C.J."/>
            <person name="Probst A.J."/>
            <person name="Thomas B.C."/>
            <person name="Singh A."/>
            <person name="Wilkins M.J."/>
            <person name="Karaoz U."/>
            <person name="Brodie E.L."/>
            <person name="Williams K.H."/>
            <person name="Hubbard S.S."/>
            <person name="Banfield J.F."/>
        </authorList>
    </citation>
    <scope>NUCLEOTIDE SEQUENCE [LARGE SCALE GENOMIC DNA]</scope>
</reference>
<evidence type="ECO:0000313" key="2">
    <source>
        <dbReference type="Proteomes" id="UP000176897"/>
    </source>
</evidence>
<sequence length="125" mass="14534">MAHTFYELNIWKKGHELLIEVYKVTAKYPPTEKYGLSNDTRRSGNSIIANIAEAHGRYFFADKVRVLYIARGEVEEIRSHLRVAESLSYISNEKFQWFDQEYEGLAKGISSYIASLEQQSQNQHD</sequence>
<dbReference type="CDD" id="cd16377">
    <property type="entry name" value="23S_rRNA_IVP_like"/>
    <property type="match status" value="1"/>
</dbReference>
<dbReference type="NCBIfam" id="TIGR02436">
    <property type="entry name" value="four helix bundle protein"/>
    <property type="match status" value="1"/>
</dbReference>
<dbReference type="InterPro" id="IPR012657">
    <property type="entry name" value="23S_rRNA-intervening_sequence"/>
</dbReference>
<dbReference type="AlphaFoldDB" id="A0A1F7UPM6"/>
<dbReference type="Pfam" id="PF05635">
    <property type="entry name" value="23S_rRNA_IVP"/>
    <property type="match status" value="1"/>
</dbReference>
<dbReference type="Gene3D" id="1.20.1440.60">
    <property type="entry name" value="23S rRNA-intervening sequence"/>
    <property type="match status" value="1"/>
</dbReference>
<comment type="caution">
    <text evidence="1">The sequence shown here is derived from an EMBL/GenBank/DDBJ whole genome shotgun (WGS) entry which is preliminary data.</text>
</comment>
<dbReference type="EMBL" id="MGEJ01000014">
    <property type="protein sequence ID" value="OGL80195.1"/>
    <property type="molecule type" value="Genomic_DNA"/>
</dbReference>
<dbReference type="STRING" id="1802401.A3B21_02380"/>
<evidence type="ECO:0000313" key="1">
    <source>
        <dbReference type="EMBL" id="OGL80195.1"/>
    </source>
</evidence>
<name>A0A1F7UPM6_9BACT</name>